<reference evidence="2" key="1">
    <citation type="submission" date="2019-03" db="EMBL/GenBank/DDBJ databases">
        <authorList>
            <person name="Mank J."/>
            <person name="Almeida P."/>
        </authorList>
    </citation>
    <scope>NUCLEOTIDE SEQUENCE</scope>
    <source>
        <strain evidence="2">78183</strain>
    </source>
</reference>
<accession>A0A6N2NDV2</accession>
<keyword evidence="1" id="KW-1133">Transmembrane helix</keyword>
<name>A0A6N2NDV2_SALVM</name>
<evidence type="ECO:0000256" key="1">
    <source>
        <dbReference type="SAM" id="Phobius"/>
    </source>
</evidence>
<gene>
    <name evidence="2" type="ORF">SVIM_LOCUS486443</name>
</gene>
<protein>
    <submittedName>
        <fullName evidence="2">Uncharacterized protein</fullName>
    </submittedName>
</protein>
<feature type="transmembrane region" description="Helical" evidence="1">
    <location>
        <begin position="27"/>
        <end position="50"/>
    </location>
</feature>
<proteinExistence type="predicted"/>
<dbReference type="EMBL" id="CAADRP010002224">
    <property type="protein sequence ID" value="VFU63776.1"/>
    <property type="molecule type" value="Genomic_DNA"/>
</dbReference>
<organism evidence="2">
    <name type="scientific">Salix viminalis</name>
    <name type="common">Common osier</name>
    <name type="synonym">Basket willow</name>
    <dbReference type="NCBI Taxonomy" id="40686"/>
    <lineage>
        <taxon>Eukaryota</taxon>
        <taxon>Viridiplantae</taxon>
        <taxon>Streptophyta</taxon>
        <taxon>Embryophyta</taxon>
        <taxon>Tracheophyta</taxon>
        <taxon>Spermatophyta</taxon>
        <taxon>Magnoliopsida</taxon>
        <taxon>eudicotyledons</taxon>
        <taxon>Gunneridae</taxon>
        <taxon>Pentapetalae</taxon>
        <taxon>rosids</taxon>
        <taxon>fabids</taxon>
        <taxon>Malpighiales</taxon>
        <taxon>Salicaceae</taxon>
        <taxon>Saliceae</taxon>
        <taxon>Salix</taxon>
    </lineage>
</organism>
<keyword evidence="1" id="KW-0812">Transmembrane</keyword>
<sequence>MIEYVLFILTKWRNGYPNAKNIHDVQYLIISFSCITGMSAFCRIVMFYGYKLLNATNSYFLILDHGIFFDCYLLL</sequence>
<evidence type="ECO:0000313" key="2">
    <source>
        <dbReference type="EMBL" id="VFU63776.1"/>
    </source>
</evidence>
<dbReference type="AlphaFoldDB" id="A0A6N2NDV2"/>
<keyword evidence="1" id="KW-0472">Membrane</keyword>